<dbReference type="AlphaFoldDB" id="A0A840VCW9"/>
<evidence type="ECO:0000313" key="8">
    <source>
        <dbReference type="EMBL" id="MBB5373683.1"/>
    </source>
</evidence>
<dbReference type="EMBL" id="JACHFJ010000008">
    <property type="protein sequence ID" value="MBB5373683.1"/>
    <property type="molecule type" value="Genomic_DNA"/>
</dbReference>
<evidence type="ECO:0000256" key="2">
    <source>
        <dbReference type="ARBA" id="ARBA00005774"/>
    </source>
</evidence>
<protein>
    <recommendedName>
        <fullName evidence="7">UPF0114 protein HNP71_001947</fullName>
    </recommendedName>
</protein>
<evidence type="ECO:0000256" key="7">
    <source>
        <dbReference type="HAMAP-Rule" id="MF_00143"/>
    </source>
</evidence>
<feature type="transmembrane region" description="Helical" evidence="7">
    <location>
        <begin position="53"/>
        <end position="77"/>
    </location>
</feature>
<dbReference type="PANTHER" id="PTHR38596">
    <property type="entry name" value="UPF0114 PROTEIN YQHA"/>
    <property type="match status" value="1"/>
</dbReference>
<dbReference type="InterPro" id="IPR005134">
    <property type="entry name" value="UPF0114"/>
</dbReference>
<dbReference type="RefSeq" id="WP_183266695.1">
    <property type="nucleotide sequence ID" value="NZ_JACHFJ010000008.1"/>
</dbReference>
<proteinExistence type="inferred from homology"/>
<keyword evidence="6 7" id="KW-0472">Membrane</keyword>
<organism evidence="8 9">
    <name type="scientific">Acidocella aromatica</name>
    <dbReference type="NCBI Taxonomy" id="1303579"/>
    <lineage>
        <taxon>Bacteria</taxon>
        <taxon>Pseudomonadati</taxon>
        <taxon>Pseudomonadota</taxon>
        <taxon>Alphaproteobacteria</taxon>
        <taxon>Acetobacterales</taxon>
        <taxon>Acidocellaceae</taxon>
        <taxon>Acidocella</taxon>
    </lineage>
</organism>
<dbReference type="HAMAP" id="MF_00143">
    <property type="entry name" value="UPF0114"/>
    <property type="match status" value="1"/>
</dbReference>
<evidence type="ECO:0000256" key="3">
    <source>
        <dbReference type="ARBA" id="ARBA00022475"/>
    </source>
</evidence>
<comment type="similarity">
    <text evidence="2 7">Belongs to the UPF0114 family.</text>
</comment>
<keyword evidence="3 7" id="KW-1003">Cell membrane</keyword>
<dbReference type="GO" id="GO:0005886">
    <property type="term" value="C:plasma membrane"/>
    <property type="evidence" value="ECO:0007669"/>
    <property type="project" value="UniProtKB-SubCell"/>
</dbReference>
<comment type="subcellular location">
    <subcellularLocation>
        <location evidence="1 7">Cell membrane</location>
        <topology evidence="1 7">Multi-pass membrane protein</topology>
    </subcellularLocation>
</comment>
<dbReference type="InterPro" id="IPR020761">
    <property type="entry name" value="UPF0114_bac"/>
</dbReference>
<dbReference type="Proteomes" id="UP000553706">
    <property type="component" value="Unassembled WGS sequence"/>
</dbReference>
<dbReference type="Pfam" id="PF03350">
    <property type="entry name" value="UPF0114"/>
    <property type="match status" value="1"/>
</dbReference>
<evidence type="ECO:0000256" key="6">
    <source>
        <dbReference type="ARBA" id="ARBA00023136"/>
    </source>
</evidence>
<evidence type="ECO:0000256" key="5">
    <source>
        <dbReference type="ARBA" id="ARBA00022989"/>
    </source>
</evidence>
<gene>
    <name evidence="8" type="ORF">HNP71_001947</name>
</gene>
<reference evidence="8 9" key="1">
    <citation type="submission" date="2020-08" db="EMBL/GenBank/DDBJ databases">
        <title>Genomic Encyclopedia of Type Strains, Phase IV (KMG-IV): sequencing the most valuable type-strain genomes for metagenomic binning, comparative biology and taxonomic classification.</title>
        <authorList>
            <person name="Goeker M."/>
        </authorList>
    </citation>
    <scope>NUCLEOTIDE SEQUENCE [LARGE SCALE GENOMIC DNA]</scope>
    <source>
        <strain evidence="8 9">DSM 27026</strain>
    </source>
</reference>
<accession>A0A840VCW9</accession>
<feature type="transmembrane region" description="Helical" evidence="7">
    <location>
        <begin position="140"/>
        <end position="162"/>
    </location>
</feature>
<evidence type="ECO:0000256" key="4">
    <source>
        <dbReference type="ARBA" id="ARBA00022692"/>
    </source>
</evidence>
<comment type="caution">
    <text evidence="8">The sequence shown here is derived from an EMBL/GenBank/DDBJ whole genome shotgun (WGS) entry which is preliminary data.</text>
</comment>
<sequence>MSLARIIEAILFGGRWLTVPIYLAMLGLLAVVVGYFLYEFANTLPALATMSESAVVIFTLTLIDLSLTANLIVLVIFSGYENFVRRVGLTPQDSRPEWMGKIDFAELKLKLLGSITVIAAVDLLRSYLEIDGETDRNLMWKVVIVSVFGLLSLLFALTDWITDNAHKS</sequence>
<evidence type="ECO:0000256" key="1">
    <source>
        <dbReference type="ARBA" id="ARBA00004651"/>
    </source>
</evidence>
<name>A0A840VCW9_9PROT</name>
<dbReference type="PANTHER" id="PTHR38596:SF1">
    <property type="entry name" value="UPF0114 PROTEIN YQHA"/>
    <property type="match status" value="1"/>
</dbReference>
<feature type="transmembrane region" description="Helical" evidence="7">
    <location>
        <begin position="21"/>
        <end position="41"/>
    </location>
</feature>
<keyword evidence="4 7" id="KW-0812">Transmembrane</keyword>
<keyword evidence="5 7" id="KW-1133">Transmembrane helix</keyword>
<keyword evidence="9" id="KW-1185">Reference proteome</keyword>
<evidence type="ECO:0000313" key="9">
    <source>
        <dbReference type="Proteomes" id="UP000553706"/>
    </source>
</evidence>